<dbReference type="Proteomes" id="UP000799118">
    <property type="component" value="Unassembled WGS sequence"/>
</dbReference>
<dbReference type="OrthoDB" id="3030604at2759"/>
<dbReference type="AlphaFoldDB" id="A0A6A4GXR5"/>
<dbReference type="EMBL" id="ML769669">
    <property type="protein sequence ID" value="KAE9390140.1"/>
    <property type="molecule type" value="Genomic_DNA"/>
</dbReference>
<protein>
    <submittedName>
        <fullName evidence="1">Uncharacterized protein</fullName>
    </submittedName>
</protein>
<organism evidence="1 2">
    <name type="scientific">Gymnopus androsaceus JB14</name>
    <dbReference type="NCBI Taxonomy" id="1447944"/>
    <lineage>
        <taxon>Eukaryota</taxon>
        <taxon>Fungi</taxon>
        <taxon>Dikarya</taxon>
        <taxon>Basidiomycota</taxon>
        <taxon>Agaricomycotina</taxon>
        <taxon>Agaricomycetes</taxon>
        <taxon>Agaricomycetidae</taxon>
        <taxon>Agaricales</taxon>
        <taxon>Marasmiineae</taxon>
        <taxon>Omphalotaceae</taxon>
        <taxon>Gymnopus</taxon>
    </lineage>
</organism>
<keyword evidence="2" id="KW-1185">Reference proteome</keyword>
<gene>
    <name evidence="1" type="ORF">BT96DRAFT_946371</name>
</gene>
<evidence type="ECO:0000313" key="1">
    <source>
        <dbReference type="EMBL" id="KAE9390140.1"/>
    </source>
</evidence>
<name>A0A6A4GXR5_9AGAR</name>
<reference evidence="1" key="1">
    <citation type="journal article" date="2019" name="Environ. Microbiol.">
        <title>Fungal ecological strategies reflected in gene transcription - a case study of two litter decomposers.</title>
        <authorList>
            <person name="Barbi F."/>
            <person name="Kohler A."/>
            <person name="Barry K."/>
            <person name="Baskaran P."/>
            <person name="Daum C."/>
            <person name="Fauchery L."/>
            <person name="Ihrmark K."/>
            <person name="Kuo A."/>
            <person name="LaButti K."/>
            <person name="Lipzen A."/>
            <person name="Morin E."/>
            <person name="Grigoriev I.V."/>
            <person name="Henrissat B."/>
            <person name="Lindahl B."/>
            <person name="Martin F."/>
        </authorList>
    </citation>
    <scope>NUCLEOTIDE SEQUENCE</scope>
    <source>
        <strain evidence="1">JB14</strain>
    </source>
</reference>
<accession>A0A6A4GXR5</accession>
<sequence length="414" mass="46041">MSQGYLDLQLTYSILRQFAGAHNLSIRESIFNAIMGSAYYTVHLPPPPASRAVQTVTAGGNPSSDSTPFIASEVYAQLLLGQKKGYPLWNPKVEGSNHLPLEYKQYGVHIGDVGILNEKGGFNPLFNTCHPQSHPLNIRGVPPNFKVLEIDENDTLESPRAYTLGSHVASDNSFCQDTMSYSEGQIPIAEVPVEFGAGQVFTSSATKGALLILPEGGRSSDHEQRLRFIKHAAEHAQPWYDYVNGLRQLSRGVENGSIYLVTGYDKARVWGMASFKDAQGPVRLDFVSRMSYNAGGPPEFWFQKCHFASAFNDADNEFQNQSGCVFLRGVKIAIRDSWFFNKYAEAAHILDLKDDQGYHPSDVINKWILNNYQEVDVAVTHDDDWASVIENVMFSVRLAGDRCTNYSNFGHSPE</sequence>
<evidence type="ECO:0000313" key="2">
    <source>
        <dbReference type="Proteomes" id="UP000799118"/>
    </source>
</evidence>
<proteinExistence type="predicted"/>